<dbReference type="PANTHER" id="PTHR12786">
    <property type="entry name" value="SPLICING FACTOR SF3A-RELATED"/>
    <property type="match status" value="1"/>
</dbReference>
<comment type="similarity">
    <text evidence="3">Belongs to the SDE2 family.</text>
</comment>
<dbReference type="GO" id="GO:0006397">
    <property type="term" value="P:mRNA processing"/>
    <property type="evidence" value="ECO:0007669"/>
    <property type="project" value="UniProtKB-KW"/>
</dbReference>
<dbReference type="Gene3D" id="3.10.20.90">
    <property type="entry name" value="Phosphatidylinositol 3-kinase Catalytic Subunit, Chain A, domain 1"/>
    <property type="match status" value="1"/>
</dbReference>
<dbReference type="OrthoDB" id="547031at2759"/>
<evidence type="ECO:0000259" key="10">
    <source>
        <dbReference type="Pfam" id="PF13297"/>
    </source>
</evidence>
<evidence type="ECO:0000256" key="8">
    <source>
        <dbReference type="ARBA" id="ARBA00023306"/>
    </source>
</evidence>
<feature type="region of interest" description="Disordered" evidence="9">
    <location>
        <begin position="218"/>
        <end position="272"/>
    </location>
</feature>
<accession>A0A835UCQ3</accession>
<keyword evidence="5" id="KW-0507">mRNA processing</keyword>
<evidence type="ECO:0000256" key="7">
    <source>
        <dbReference type="ARBA" id="ARBA00023242"/>
    </source>
</evidence>
<protein>
    <recommendedName>
        <fullName evidence="14">Sde2 N-terminal ubiquitin domain-containing protein</fullName>
    </recommendedName>
</protein>
<keyword evidence="7" id="KW-0539">Nucleus</keyword>
<dbReference type="InterPro" id="IPR051421">
    <property type="entry name" value="RNA_Proc_DNA_Dmg_Regulator"/>
</dbReference>
<dbReference type="GO" id="GO:0005634">
    <property type="term" value="C:nucleus"/>
    <property type="evidence" value="ECO:0007669"/>
    <property type="project" value="UniProtKB-SubCell"/>
</dbReference>
<gene>
    <name evidence="12" type="ORF">HPP92_024173</name>
</gene>
<keyword evidence="6" id="KW-0508">mRNA splicing</keyword>
<reference evidence="12 13" key="1">
    <citation type="journal article" date="2020" name="Nat. Food">
        <title>A phased Vanilla planifolia genome enables genetic improvement of flavour and production.</title>
        <authorList>
            <person name="Hasing T."/>
            <person name="Tang H."/>
            <person name="Brym M."/>
            <person name="Khazi F."/>
            <person name="Huang T."/>
            <person name="Chambers A.H."/>
        </authorList>
    </citation>
    <scope>NUCLEOTIDE SEQUENCE [LARGE SCALE GENOMIC DNA]</scope>
    <source>
        <tissue evidence="12">Leaf</tissue>
    </source>
</reference>
<organism evidence="12 13">
    <name type="scientific">Vanilla planifolia</name>
    <name type="common">Vanilla</name>
    <dbReference type="NCBI Taxonomy" id="51239"/>
    <lineage>
        <taxon>Eukaryota</taxon>
        <taxon>Viridiplantae</taxon>
        <taxon>Streptophyta</taxon>
        <taxon>Embryophyta</taxon>
        <taxon>Tracheophyta</taxon>
        <taxon>Spermatophyta</taxon>
        <taxon>Magnoliopsida</taxon>
        <taxon>Liliopsida</taxon>
        <taxon>Asparagales</taxon>
        <taxon>Orchidaceae</taxon>
        <taxon>Vanilloideae</taxon>
        <taxon>Vanilleae</taxon>
        <taxon>Vanilla</taxon>
    </lineage>
</organism>
<keyword evidence="4" id="KW-0963">Cytoplasm</keyword>
<dbReference type="GO" id="GO:0005737">
    <property type="term" value="C:cytoplasm"/>
    <property type="evidence" value="ECO:0007669"/>
    <property type="project" value="UniProtKB-SubCell"/>
</dbReference>
<evidence type="ECO:0000256" key="6">
    <source>
        <dbReference type="ARBA" id="ARBA00023187"/>
    </source>
</evidence>
<feature type="compositionally biased region" description="Low complexity" evidence="9">
    <location>
        <begin position="246"/>
        <end position="258"/>
    </location>
</feature>
<keyword evidence="8" id="KW-0131">Cell cycle</keyword>
<sequence length="437" mass="49016">MAVYQIFVKLLDGQTQCFQISTPLISGGTLKRRLFEKTRIPVPFQRLVTGSRIVSDETLLSTSDDGFFPSCALLLRLPGGKGGFGSLLRGAATKAGQKKTNNFDACRDMSGRRLRHVNAEKKLEEWKAEAEDRRLEKLAEQFLKKKSKEVKKNSSVDVDKYLEKYREDSAKCMEEVEESVRNSFGVYRDLKRKMCPVSDRSSKKLKIWLGKAKMDESCSEDDDEFEEKSVVLDDGTSLEKNNVIEGSSSMSAGSGSSSDLESPCGDSEKSNLEQVNQSMLDDGSSEVSTLKNSLKLDERSEQTINQSCQIEEQNSVLSEVESMIPETAFGSACIPKAVVPEEDMEKQEFFCSREPIMDNEAYVQSTTNSSFEEPLNFDHYKSAEELMVLGMERLKLELQARGLKCGGTLLERSSRLFLLKTTPLEKLPKKLLRKPSN</sequence>
<dbReference type="InterPro" id="IPR025086">
    <property type="entry name" value="SDE2/SF3A3_SAP"/>
</dbReference>
<dbReference type="AlphaFoldDB" id="A0A835UCQ3"/>
<feature type="domain" description="SDE2-like" evidence="11">
    <location>
        <begin position="79"/>
        <end position="181"/>
    </location>
</feature>
<dbReference type="SUPFAM" id="SSF54236">
    <property type="entry name" value="Ubiquitin-like"/>
    <property type="match status" value="1"/>
</dbReference>
<evidence type="ECO:0000256" key="3">
    <source>
        <dbReference type="ARBA" id="ARBA00008726"/>
    </source>
</evidence>
<dbReference type="Pfam" id="PF22782">
    <property type="entry name" value="SDE2"/>
    <property type="match status" value="1"/>
</dbReference>
<proteinExistence type="inferred from homology"/>
<comment type="caution">
    <text evidence="12">The sequence shown here is derived from an EMBL/GenBank/DDBJ whole genome shotgun (WGS) entry which is preliminary data.</text>
</comment>
<dbReference type="PANTHER" id="PTHR12786:SF1">
    <property type="entry name" value="SPLICING REGULATOR SDE2"/>
    <property type="match status" value="1"/>
</dbReference>
<dbReference type="InterPro" id="IPR029071">
    <property type="entry name" value="Ubiquitin-like_domsf"/>
</dbReference>
<evidence type="ECO:0000259" key="11">
    <source>
        <dbReference type="Pfam" id="PF22782"/>
    </source>
</evidence>
<feature type="domain" description="SDE2/SF3A3 SAP" evidence="10">
    <location>
        <begin position="365"/>
        <end position="434"/>
    </location>
</feature>
<evidence type="ECO:0000256" key="9">
    <source>
        <dbReference type="SAM" id="MobiDB-lite"/>
    </source>
</evidence>
<evidence type="ECO:0000256" key="2">
    <source>
        <dbReference type="ARBA" id="ARBA00004496"/>
    </source>
</evidence>
<comment type="subcellular location">
    <subcellularLocation>
        <location evidence="2">Cytoplasm</location>
    </subcellularLocation>
    <subcellularLocation>
        <location evidence="1">Nucleus</location>
    </subcellularLocation>
</comment>
<dbReference type="InterPro" id="IPR053822">
    <property type="entry name" value="SDE2-like_dom"/>
</dbReference>
<dbReference type="Proteomes" id="UP000639772">
    <property type="component" value="Chromosome 13"/>
</dbReference>
<evidence type="ECO:0000256" key="1">
    <source>
        <dbReference type="ARBA" id="ARBA00004123"/>
    </source>
</evidence>
<name>A0A835UCQ3_VANPL</name>
<evidence type="ECO:0008006" key="14">
    <source>
        <dbReference type="Google" id="ProtNLM"/>
    </source>
</evidence>
<dbReference type="EMBL" id="JADCNM010000013">
    <property type="protein sequence ID" value="KAG0456385.1"/>
    <property type="molecule type" value="Genomic_DNA"/>
</dbReference>
<dbReference type="GO" id="GO:0008380">
    <property type="term" value="P:RNA splicing"/>
    <property type="evidence" value="ECO:0007669"/>
    <property type="project" value="UniProtKB-KW"/>
</dbReference>
<evidence type="ECO:0000256" key="5">
    <source>
        <dbReference type="ARBA" id="ARBA00022664"/>
    </source>
</evidence>
<evidence type="ECO:0000256" key="4">
    <source>
        <dbReference type="ARBA" id="ARBA00022490"/>
    </source>
</evidence>
<evidence type="ECO:0000313" key="12">
    <source>
        <dbReference type="EMBL" id="KAG0456385.1"/>
    </source>
</evidence>
<dbReference type="CDD" id="cd17039">
    <property type="entry name" value="Ubl_ubiquitin_like"/>
    <property type="match status" value="1"/>
</dbReference>
<dbReference type="Pfam" id="PF13297">
    <property type="entry name" value="SDE2_2C"/>
    <property type="match status" value="1"/>
</dbReference>
<evidence type="ECO:0000313" key="13">
    <source>
        <dbReference type="Proteomes" id="UP000639772"/>
    </source>
</evidence>